<dbReference type="RefSeq" id="WP_052105652.1">
    <property type="nucleotide sequence ID" value="NZ_AXCZ01000344.1"/>
</dbReference>
<dbReference type="SUPFAM" id="SSF53474">
    <property type="entry name" value="alpha/beta-Hydrolases"/>
    <property type="match status" value="1"/>
</dbReference>
<dbReference type="Proteomes" id="UP000054314">
    <property type="component" value="Unassembled WGS sequence"/>
</dbReference>
<keyword evidence="3" id="KW-1185">Reference proteome</keyword>
<feature type="non-terminal residue" evidence="2">
    <location>
        <position position="1"/>
    </location>
</feature>
<dbReference type="EMBL" id="AXCZ01000344">
    <property type="protein sequence ID" value="KGM08412.1"/>
    <property type="molecule type" value="Genomic_DNA"/>
</dbReference>
<feature type="domain" description="AB hydrolase-1" evidence="1">
    <location>
        <begin position="46"/>
        <end position="245"/>
    </location>
</feature>
<dbReference type="Gene3D" id="3.40.50.1820">
    <property type="entry name" value="alpha/beta hydrolase"/>
    <property type="match status" value="1"/>
</dbReference>
<dbReference type="InterPro" id="IPR029058">
    <property type="entry name" value="AB_hydrolase_fold"/>
</dbReference>
<dbReference type="InterPro" id="IPR000073">
    <property type="entry name" value="AB_hydrolase_1"/>
</dbReference>
<comment type="caution">
    <text evidence="2">The sequence shown here is derived from an EMBL/GenBank/DDBJ whole genome shotgun (WGS) entry which is preliminary data.</text>
</comment>
<protein>
    <submittedName>
        <fullName evidence="2">TetR family transcriptional regulator</fullName>
    </submittedName>
</protein>
<gene>
    <name evidence="2" type="ORF">N869_11815</name>
</gene>
<evidence type="ECO:0000313" key="2">
    <source>
        <dbReference type="EMBL" id="KGM08412.1"/>
    </source>
</evidence>
<accession>A0A0A0BL48</accession>
<dbReference type="GO" id="GO:0003824">
    <property type="term" value="F:catalytic activity"/>
    <property type="evidence" value="ECO:0007669"/>
    <property type="project" value="UniProtKB-ARBA"/>
</dbReference>
<dbReference type="OrthoDB" id="9785847at2"/>
<evidence type="ECO:0000259" key="1">
    <source>
        <dbReference type="Pfam" id="PF12697"/>
    </source>
</evidence>
<proteinExistence type="predicted"/>
<name>A0A0A0BL48_9CELL</name>
<dbReference type="Pfam" id="PF12697">
    <property type="entry name" value="Abhydrolase_6"/>
    <property type="match status" value="1"/>
</dbReference>
<sequence>RVWCTLPSGAGRRRDHRPRAGEVRRLATARGGDVVTETWGEGPVVYLMHGWGGWRGQLGAFVEPLVAAGHQVVAFDAPGHGDADPGLMGAGYGTLVEMTETLELVHRTHGPAAGIVAHSLSCVAAASVVRAGVTTERLVLIAPGPGFDQITRHFTGALGLSDRTRAHLDQQVLHYTGHPVTHFSLPGLGADGAMPPTLVVHDRHDKETAHAIGAEVAATWPDATLLTTEGLGHHRLLADPATVAAVTAHLTAARALQEHPTTGT</sequence>
<dbReference type="AlphaFoldDB" id="A0A0A0BL48"/>
<reference evidence="2 3" key="1">
    <citation type="submission" date="2013-08" db="EMBL/GenBank/DDBJ databases">
        <title>Genome sequencing of Cellulomonas bogoriensis 69B4.</title>
        <authorList>
            <person name="Chen F."/>
            <person name="Li Y."/>
            <person name="Wang G."/>
        </authorList>
    </citation>
    <scope>NUCLEOTIDE SEQUENCE [LARGE SCALE GENOMIC DNA]</scope>
    <source>
        <strain evidence="2 3">69B4</strain>
    </source>
</reference>
<organism evidence="2 3">
    <name type="scientific">Cellulomonas bogoriensis 69B4 = DSM 16987</name>
    <dbReference type="NCBI Taxonomy" id="1386082"/>
    <lineage>
        <taxon>Bacteria</taxon>
        <taxon>Bacillati</taxon>
        <taxon>Actinomycetota</taxon>
        <taxon>Actinomycetes</taxon>
        <taxon>Micrococcales</taxon>
        <taxon>Cellulomonadaceae</taxon>
        <taxon>Cellulomonas</taxon>
    </lineage>
</organism>
<evidence type="ECO:0000313" key="3">
    <source>
        <dbReference type="Proteomes" id="UP000054314"/>
    </source>
</evidence>